<protein>
    <submittedName>
        <fullName evidence="7">Glycosyl transferase CpsG</fullName>
    </submittedName>
</protein>
<comment type="similarity">
    <text evidence="2">Belongs to the glycosyltransferase 28 family.</text>
</comment>
<organism evidence="7">
    <name type="scientific">Streptococcus thermophilus</name>
    <dbReference type="NCBI Taxonomy" id="1308"/>
    <lineage>
        <taxon>Bacteria</taxon>
        <taxon>Bacillati</taxon>
        <taxon>Bacillota</taxon>
        <taxon>Bacilli</taxon>
        <taxon>Lactobacillales</taxon>
        <taxon>Streptococcaceae</taxon>
        <taxon>Streptococcus</taxon>
    </lineage>
</organism>
<feature type="domain" description="Glycosyl transferase family 28 C-terminal" evidence="6">
    <location>
        <begin position="1"/>
        <end position="162"/>
    </location>
</feature>
<dbReference type="GO" id="GO:0016758">
    <property type="term" value="F:hexosyltransferase activity"/>
    <property type="evidence" value="ECO:0007669"/>
    <property type="project" value="InterPro"/>
</dbReference>
<evidence type="ECO:0000256" key="5">
    <source>
        <dbReference type="ARBA" id="ARBA00022824"/>
    </source>
</evidence>
<dbReference type="GO" id="GO:0006488">
    <property type="term" value="P:dolichol-linked oligosaccharide biosynthetic process"/>
    <property type="evidence" value="ECO:0007669"/>
    <property type="project" value="InterPro"/>
</dbReference>
<dbReference type="RefSeq" id="WP_232979738.1">
    <property type="nucleotide sequence ID" value="NZ_CP030250.1"/>
</dbReference>
<dbReference type="EMBL" id="MK483540">
    <property type="protein sequence ID" value="QBR99796.1"/>
    <property type="molecule type" value="Genomic_DNA"/>
</dbReference>
<dbReference type="Gene3D" id="3.40.50.2000">
    <property type="entry name" value="Glycogen Phosphorylase B"/>
    <property type="match status" value="1"/>
</dbReference>
<keyword evidence="3" id="KW-0328">Glycosyltransferase</keyword>
<dbReference type="PANTHER" id="PTHR12867">
    <property type="entry name" value="GLYCOSYL TRANSFERASE-RELATED"/>
    <property type="match status" value="1"/>
</dbReference>
<dbReference type="InterPro" id="IPR039042">
    <property type="entry name" value="Alg13-like"/>
</dbReference>
<evidence type="ECO:0000256" key="1">
    <source>
        <dbReference type="ARBA" id="ARBA00004240"/>
    </source>
</evidence>
<proteinExistence type="inferred from homology"/>
<evidence type="ECO:0000259" key="6">
    <source>
        <dbReference type="Pfam" id="PF04101"/>
    </source>
</evidence>
<evidence type="ECO:0000313" key="7">
    <source>
        <dbReference type="EMBL" id="QBR99796.1"/>
    </source>
</evidence>
<sequence length="171" mass="19585">MIFVTVGTHEQPFNRLIKEVDRLKKEGIITDEVFIQTGFSTYEPQYCDWKKLISYSEMDNYMTHSDIIITHGGPATFMGAIAKGKKPIVVPRQEKYGEHVNDHQLEFAEQVSGRFGSIIVVEDITSLCEILLKGSNVICQKQSQFYPKGSQFIFKFKEIVDELVEGEIRET</sequence>
<comment type="subcellular location">
    <subcellularLocation>
        <location evidence="1">Endoplasmic reticulum</location>
    </subcellularLocation>
</comment>
<evidence type="ECO:0000256" key="3">
    <source>
        <dbReference type="ARBA" id="ARBA00022676"/>
    </source>
</evidence>
<dbReference type="PANTHER" id="PTHR12867:SF6">
    <property type="entry name" value="N-ACETYLGLUCOSAMINYLDIPHOSPHODOLICHOL N-ACETYLGLUCOSAMINYLTRANSFERASE"/>
    <property type="match status" value="1"/>
</dbReference>
<keyword evidence="4 7" id="KW-0808">Transferase</keyword>
<evidence type="ECO:0000256" key="2">
    <source>
        <dbReference type="ARBA" id="ARBA00006962"/>
    </source>
</evidence>
<reference evidence="7" key="1">
    <citation type="journal article" date="2019" name="Sci. Rep.">
        <title>A comparative genomics approach for identifying host-range determinants in Streptococcus thermophilus bacteriophages.</title>
        <authorList>
            <person name="Szymczak P."/>
            <person name="Rau M.H."/>
            <person name="Monteiro J.M."/>
            <person name="Pinho M.G."/>
            <person name="Filipe S.R."/>
            <person name="Vogensen F.K."/>
            <person name="Zeidan A.A."/>
            <person name="Janzen T."/>
        </authorList>
    </citation>
    <scope>NUCLEOTIDE SEQUENCE</scope>
    <source>
        <strain evidence="7">STCH_06_eps</strain>
    </source>
</reference>
<name>A0A4Y5FQT2_STRTR</name>
<dbReference type="SUPFAM" id="SSF53756">
    <property type="entry name" value="UDP-Glycosyltransferase/glycogen phosphorylase"/>
    <property type="match status" value="1"/>
</dbReference>
<dbReference type="InterPro" id="IPR007235">
    <property type="entry name" value="Glyco_trans_28_C"/>
</dbReference>
<keyword evidence="5" id="KW-0256">Endoplasmic reticulum</keyword>
<accession>A0A4Y5FQT2</accession>
<evidence type="ECO:0000256" key="4">
    <source>
        <dbReference type="ARBA" id="ARBA00022679"/>
    </source>
</evidence>
<gene>
    <name evidence="7" type="ORF">eps06_0009</name>
</gene>
<dbReference type="Pfam" id="PF04101">
    <property type="entry name" value="Glyco_tran_28_C"/>
    <property type="match status" value="1"/>
</dbReference>
<dbReference type="AlphaFoldDB" id="A0A4Y5FQT2"/>